<accession>A0A2Z4UAZ0</accession>
<dbReference type="InterPro" id="IPR045611">
    <property type="entry name" value="DUF6449"/>
</dbReference>
<evidence type="ECO:0000256" key="1">
    <source>
        <dbReference type="SAM" id="Phobius"/>
    </source>
</evidence>
<evidence type="ECO:0000259" key="2">
    <source>
        <dbReference type="Pfam" id="PF20047"/>
    </source>
</evidence>
<sequence>MTSKNYLFNSIKENIRRNFSLLILLSVAMLAVLPAYTLMSLDVAKIQESMQGELISPVQQELLECLGMGNPGLMVVVIFSAVLLGLTGFSYLHSGEKTDFYHSLPLKREELFVSSFFSGFFTFLLPYLGALALTCLIGGGYGGFCENTTATLFKAMGIHILFFLLIYSISILALLLTGNLFTALLAFLGIMTYGWLVSSAYSMLNNRFLYTFGAFEHSDIGKFLSPVISYLALSDTFHANLLLKRQPMAFTQVHGDASLGTKLIIFAVILTILALIADICLYKIRPSESYHKAIAFRKLQPAIKVACVLPIALLAGLLFSAGMGNSFLWLVLSTLVVGLLLSIAFEFLYTMDIRKSLRPRISSGLSLGLLILIMAGYKTDVTGFDSYLPKKEQIETMSVYFPSINGRFSYDNDYFDIYNNVDVNFLEKTHIRDFDSVYALAKEGIKACKERKKQDSVSPILTMTENNAVSTTGMDYLYPGAGNDTTLVSVNVAFHLKSGKTVYRSYLIPETEKVIAQIADIYDDWDYREKLLPTSYQKVEDISYLYLHNFYEYRKQLDMTKGKIEELYKTYKTELENMTFQESSEKRIIGYLEAESEHTDTWNNRFSTSYSLPIYENFAKTIRLLEDAGEEVPKAIDPDKIEKLTLSVWDDELGEESIAEVEDAKQIQQLLEHLSFESCRYGVNSPLDYRLNVSITWKNQENDMTSLYLMKDKSVEEILKKLKFD</sequence>
<feature type="transmembrane region" description="Helical" evidence="1">
    <location>
        <begin position="183"/>
        <end position="204"/>
    </location>
</feature>
<evidence type="ECO:0000313" key="3">
    <source>
        <dbReference type="EMBL" id="AWY98215.1"/>
    </source>
</evidence>
<keyword evidence="1" id="KW-0812">Transmembrane</keyword>
<feature type="transmembrane region" description="Helical" evidence="1">
    <location>
        <begin position="361"/>
        <end position="377"/>
    </location>
</feature>
<keyword evidence="1" id="KW-0472">Membrane</keyword>
<reference evidence="4" key="1">
    <citation type="submission" date="2018-06" db="EMBL/GenBank/DDBJ databases">
        <title>Description of Blautia argi sp. nov., a new anaerobic isolated from dog feces.</title>
        <authorList>
            <person name="Chang Y.-H."/>
            <person name="Paek J."/>
            <person name="Shin Y."/>
        </authorList>
    </citation>
    <scope>NUCLEOTIDE SEQUENCE [LARGE SCALE GENOMIC DNA]</scope>
    <source>
        <strain evidence="4">KCTC 15426</strain>
    </source>
</reference>
<dbReference type="RefSeq" id="WP_111919704.1">
    <property type="nucleotide sequence ID" value="NZ_CAUWHR010000022.1"/>
</dbReference>
<evidence type="ECO:0000313" key="4">
    <source>
        <dbReference type="Proteomes" id="UP000250003"/>
    </source>
</evidence>
<keyword evidence="1" id="KW-1133">Transmembrane helix</keyword>
<dbReference type="EMBL" id="CP030280">
    <property type="protein sequence ID" value="AWY98215.1"/>
    <property type="molecule type" value="Genomic_DNA"/>
</dbReference>
<gene>
    <name evidence="3" type="ORF">DQQ01_08725</name>
</gene>
<organism evidence="3 4">
    <name type="scientific">Blautia argi</name>
    <dbReference type="NCBI Taxonomy" id="1912897"/>
    <lineage>
        <taxon>Bacteria</taxon>
        <taxon>Bacillati</taxon>
        <taxon>Bacillota</taxon>
        <taxon>Clostridia</taxon>
        <taxon>Lachnospirales</taxon>
        <taxon>Lachnospiraceae</taxon>
        <taxon>Blautia</taxon>
    </lineage>
</organism>
<dbReference type="OrthoDB" id="1643401at2"/>
<feature type="domain" description="DUF6449" evidence="2">
    <location>
        <begin position="494"/>
        <end position="629"/>
    </location>
</feature>
<feature type="transmembrane region" description="Helical" evidence="1">
    <location>
        <begin position="327"/>
        <end position="349"/>
    </location>
</feature>
<feature type="transmembrane region" description="Helical" evidence="1">
    <location>
        <begin position="111"/>
        <end position="144"/>
    </location>
</feature>
<feature type="transmembrane region" description="Helical" evidence="1">
    <location>
        <begin position="263"/>
        <end position="282"/>
    </location>
</feature>
<dbReference type="KEGG" id="blau:DQQ01_08725"/>
<protein>
    <submittedName>
        <fullName evidence="3">ABC transporter permease</fullName>
    </submittedName>
</protein>
<dbReference type="AlphaFoldDB" id="A0A2Z4UAZ0"/>
<feature type="transmembrane region" description="Helical" evidence="1">
    <location>
        <begin position="302"/>
        <end position="321"/>
    </location>
</feature>
<dbReference type="Pfam" id="PF20047">
    <property type="entry name" value="DUF6449"/>
    <property type="match status" value="1"/>
</dbReference>
<proteinExistence type="predicted"/>
<name>A0A2Z4UAZ0_9FIRM</name>
<keyword evidence="4" id="KW-1185">Reference proteome</keyword>
<feature type="transmembrane region" description="Helical" evidence="1">
    <location>
        <begin position="156"/>
        <end position="176"/>
    </location>
</feature>
<dbReference type="Proteomes" id="UP000250003">
    <property type="component" value="Chromosome"/>
</dbReference>
<feature type="transmembrane region" description="Helical" evidence="1">
    <location>
        <begin position="72"/>
        <end position="91"/>
    </location>
</feature>
<feature type="transmembrane region" description="Helical" evidence="1">
    <location>
        <begin position="21"/>
        <end position="39"/>
    </location>
</feature>